<reference evidence="2 3" key="1">
    <citation type="submission" date="2023-02" db="EMBL/GenBank/DDBJ databases">
        <title>LHISI_Scaffold_Assembly.</title>
        <authorList>
            <person name="Stuart O.P."/>
            <person name="Cleave R."/>
            <person name="Magrath M.J.L."/>
            <person name="Mikheyev A.S."/>
        </authorList>
    </citation>
    <scope>NUCLEOTIDE SEQUENCE [LARGE SCALE GENOMIC DNA]</scope>
    <source>
        <strain evidence="2">Daus_M_001</strain>
        <tissue evidence="2">Leg muscle</tissue>
    </source>
</reference>
<dbReference type="EMBL" id="JARBHB010000011">
    <property type="protein sequence ID" value="KAJ8873308.1"/>
    <property type="molecule type" value="Genomic_DNA"/>
</dbReference>
<proteinExistence type="predicted"/>
<accession>A0ABQ9GMS1</accession>
<sequence length="434" mass="49344">MIDSEAGRTPPIPELTEGHLTFAVDVPSFVVYDVGLQSSSPAHADKVRPGCLRILFIVDCSLRGRYCVRGIKRVALTCQFTSRRMGSSINHSLPQYSSQHRAQHVHFPAFCAASSSSHGDEQFKMKKRPWGILVSAVRTFALHAELEQIIFNYIIKMQELRFGLTVNQVKVVAFKVAEASGYGHVFNTEKKCGRKKWWTNFKQHYGLTLRYTRASMANPPMVDDYFDKLTDTMAKLNIQTKPEDHVYGKHEEIMTLVGCRCANGIWIQRYSLECGFQERLFARHSSPSVREWLKNKGTFFNLSTADSPRPILLLMDSQRSHITPDMIEPVRSNDLRRLTFPSHTTHILQPLDIDHPTEKPNKTNFYDVTNVPFVRAMWTKNIKNAFRRCGIVPLNRDAIPKGKLTTGTISSGRANRTTVNALQCPWGTSQQCHC</sequence>
<name>A0ABQ9GMS1_9NEOP</name>
<comment type="caution">
    <text evidence="2">The sequence shown here is derived from an EMBL/GenBank/DDBJ whole genome shotgun (WGS) entry which is preliminary data.</text>
</comment>
<evidence type="ECO:0000313" key="3">
    <source>
        <dbReference type="Proteomes" id="UP001159363"/>
    </source>
</evidence>
<organism evidence="2 3">
    <name type="scientific">Dryococelus australis</name>
    <dbReference type="NCBI Taxonomy" id="614101"/>
    <lineage>
        <taxon>Eukaryota</taxon>
        <taxon>Metazoa</taxon>
        <taxon>Ecdysozoa</taxon>
        <taxon>Arthropoda</taxon>
        <taxon>Hexapoda</taxon>
        <taxon>Insecta</taxon>
        <taxon>Pterygota</taxon>
        <taxon>Neoptera</taxon>
        <taxon>Polyneoptera</taxon>
        <taxon>Phasmatodea</taxon>
        <taxon>Verophasmatodea</taxon>
        <taxon>Anareolatae</taxon>
        <taxon>Phasmatidae</taxon>
        <taxon>Eurycanthinae</taxon>
        <taxon>Dryococelus</taxon>
    </lineage>
</organism>
<dbReference type="Pfam" id="PF03184">
    <property type="entry name" value="DDE_1"/>
    <property type="match status" value="1"/>
</dbReference>
<gene>
    <name evidence="2" type="ORF">PR048_026942</name>
</gene>
<feature type="domain" description="DDE-1" evidence="1">
    <location>
        <begin position="276"/>
        <end position="352"/>
    </location>
</feature>
<dbReference type="Proteomes" id="UP001159363">
    <property type="component" value="Chromosome 10"/>
</dbReference>
<evidence type="ECO:0000313" key="2">
    <source>
        <dbReference type="EMBL" id="KAJ8873308.1"/>
    </source>
</evidence>
<keyword evidence="3" id="KW-1185">Reference proteome</keyword>
<evidence type="ECO:0000259" key="1">
    <source>
        <dbReference type="Pfam" id="PF03184"/>
    </source>
</evidence>
<dbReference type="InterPro" id="IPR004875">
    <property type="entry name" value="DDE_SF_endonuclease_dom"/>
</dbReference>
<protein>
    <recommendedName>
        <fullName evidence="1">DDE-1 domain-containing protein</fullName>
    </recommendedName>
</protein>